<dbReference type="EMBL" id="ACOU01000002">
    <property type="protein sequence ID" value="EKX74085.1"/>
    <property type="molecule type" value="Genomic_DNA"/>
</dbReference>
<dbReference type="Proteomes" id="UP000031512">
    <property type="component" value="Unassembled WGS sequence"/>
</dbReference>
<proteinExistence type="predicted"/>
<organism evidence="2 3">
    <name type="scientific">Theileria equi strain WA</name>
    <dbReference type="NCBI Taxonomy" id="1537102"/>
    <lineage>
        <taxon>Eukaryota</taxon>
        <taxon>Sar</taxon>
        <taxon>Alveolata</taxon>
        <taxon>Apicomplexa</taxon>
        <taxon>Aconoidasida</taxon>
        <taxon>Piroplasmida</taxon>
        <taxon>Theileriidae</taxon>
        <taxon>Theileria</taxon>
    </lineage>
</organism>
<dbReference type="AlphaFoldDB" id="L1LFP9"/>
<gene>
    <name evidence="2" type="ORF">BEWA_041230</name>
</gene>
<evidence type="ECO:0000313" key="3">
    <source>
        <dbReference type="Proteomes" id="UP000031512"/>
    </source>
</evidence>
<name>L1LFP9_THEEQ</name>
<keyword evidence="1" id="KW-0103">Bromodomain</keyword>
<comment type="caution">
    <text evidence="2">The sequence shown here is derived from an EMBL/GenBank/DDBJ whole genome shotgun (WGS) entry which is preliminary data.</text>
</comment>
<sequence length="381" mass="43433">MANKLHRGELFLTSLELDAFQRDLENSYKELFQSHLSVPWRLMPIDQPARSLGSPSVALATALSQLDVTAVDPNMITSQNVYTRSSDHVTWVDSPSVTESLHSTDEKAVKSSLNDKANSHMHDKVVDVESQESHIEKVEYDQSSSIYQKLHPPEEKLSGLPQWVQLLHRIVSEICYTTNIHIFVPPSQNGEAESEQQNFAIETVLDKLINNEYQSTSEVLNELYMVFVCAFRSFSPGTYQWMSALDLSSRLNDLRIANDLKDSEVSYKSYTATTMDTIKKHNGLSMDDFERELAIINNTQQDPVPNKDTSITEDEKSEFYDSVNTLDLEYHLELFTVFEHSAIWKIIGNGEIELDENNTDPKIFRAMIKWAKDKRESIATA</sequence>
<accession>L1LFP9</accession>
<dbReference type="STRING" id="1537102.L1LFP9"/>
<reference evidence="2 3" key="1">
    <citation type="journal article" date="2012" name="BMC Genomics">
        <title>Comparative genomic analysis and phylogenetic position of Theileria equi.</title>
        <authorList>
            <person name="Kappmeyer L.S."/>
            <person name="Thiagarajan M."/>
            <person name="Herndon D.R."/>
            <person name="Ramsay J.D."/>
            <person name="Caler E."/>
            <person name="Djikeng A."/>
            <person name="Gillespie J.J."/>
            <person name="Lau A.O."/>
            <person name="Roalson E.H."/>
            <person name="Silva J.C."/>
            <person name="Silva M.G."/>
            <person name="Suarez C.E."/>
            <person name="Ueti M.W."/>
            <person name="Nene V.M."/>
            <person name="Mealey R.H."/>
            <person name="Knowles D.P."/>
            <person name="Brayton K.A."/>
        </authorList>
    </citation>
    <scope>NUCLEOTIDE SEQUENCE [LARGE SCALE GENOMIC DNA]</scope>
    <source>
        <strain evidence="2 3">WA</strain>
    </source>
</reference>
<dbReference type="RefSeq" id="XP_004833537.1">
    <property type="nucleotide sequence ID" value="XM_004833480.1"/>
</dbReference>
<dbReference type="InterPro" id="IPR036427">
    <property type="entry name" value="Bromodomain-like_sf"/>
</dbReference>
<dbReference type="KEGG" id="beq:BEWA_041230"/>
<evidence type="ECO:0000256" key="1">
    <source>
        <dbReference type="ARBA" id="ARBA00023117"/>
    </source>
</evidence>
<evidence type="ECO:0000313" key="2">
    <source>
        <dbReference type="EMBL" id="EKX74085.1"/>
    </source>
</evidence>
<dbReference type="GeneID" id="15807533"/>
<dbReference type="eggNOG" id="ENOG502S9MI">
    <property type="taxonomic scope" value="Eukaryota"/>
</dbReference>
<dbReference type="VEuPathDB" id="PiroplasmaDB:BEWA_041230"/>
<dbReference type="SUPFAM" id="SSF47370">
    <property type="entry name" value="Bromodomain"/>
    <property type="match status" value="1"/>
</dbReference>
<protein>
    <submittedName>
        <fullName evidence="2">Uncharacterized protein</fullName>
    </submittedName>
</protein>
<dbReference type="OrthoDB" id="343702at2759"/>
<keyword evidence="3" id="KW-1185">Reference proteome</keyword>